<dbReference type="PANTHER" id="PTHR22767:SF2">
    <property type="entry name" value="N(ALPHA)-ACETYLTRANSFERASE 15_16, ISOFORM A"/>
    <property type="match status" value="1"/>
</dbReference>
<dbReference type="InterPro" id="IPR021183">
    <property type="entry name" value="NatA_aux_su"/>
</dbReference>
<feature type="repeat" description="TPR" evidence="3">
    <location>
        <begin position="85"/>
        <end position="118"/>
    </location>
</feature>
<evidence type="ECO:0000256" key="3">
    <source>
        <dbReference type="PROSITE-ProRule" id="PRU00339"/>
    </source>
</evidence>
<evidence type="ECO:0000256" key="2">
    <source>
        <dbReference type="ARBA" id="ARBA00022803"/>
    </source>
</evidence>
<dbReference type="GO" id="GO:0016740">
    <property type="term" value="F:transferase activity"/>
    <property type="evidence" value="ECO:0007669"/>
    <property type="project" value="UniProtKB-KW"/>
</dbReference>
<dbReference type="OMA" id="MEMRADY"/>
<dbReference type="PIRSF" id="PIRSF000422">
    <property type="entry name" value="N-terminal-AcTrfase-A_aux_su"/>
    <property type="match status" value="1"/>
</dbReference>
<sequence length="736" mass="83718">MPPKAAESEARALDRPTALIFKQVLHAYETKQYSKGVKLADSVLKKFPGNGETLAMKGLLLSNMDKRDEGWECVRKGLRCDLKSHLCWHVYGMLYRAEKDWEEALKCYARALSLDPFNLVIQRDLAVIQSQLRLYPALCESRNELMKRNPEQRGNWTAYAVALFLNKDYKAAEKVLDDYEEQYLPIKPVRNAEHSMTTLFKNTILAASGDTSSALAHIRAVDSQILDKLEIQERIGRYQLVLEQYGEAATTYEALMDRNPDRHQYYGLLEKALQLRDAEGRIQDTDKLHKHYIELQSRYPKSTAARRLPLDWLEGDAFRSSAEEYLRNLLQKGIPSTFVDVKALYKDKAKADAMEQIVERLVEEWKTKPVEATNGHGHDHDAAPTSVLWSLYFLAQSYDYRRNLDRAMELINEAVIHTPTLVELHLTKARILKHMGKVQEAAEQMNQARELDLQDRFINTKCTKYYLRADQNAEAINAISLFANTTLGGGAIGDLQEMQSLQFLVEDGLSYLRQKYMGLALKRFDSVRKVMQTWFDDLYDFHTYCFRKATLDAYVEALQWSEGVFASRQYKRACRGAVSALLQLHQHPELKLGPLDAADATDADKKKEKKRFQKVRARVSKDATKEPEKKDDVNARKIDQDPVGDKLAGSTTPLEDALAYIKPWVLAAPADPEPQGLLAGVYASMGNWEAVLEALRKEKELGHSENKAAHLAVVKEALEGADMADELKLRIETALA</sequence>
<dbReference type="SMART" id="SM00028">
    <property type="entry name" value="TPR"/>
    <property type="match status" value="4"/>
</dbReference>
<reference evidence="5 6" key="1">
    <citation type="submission" date="2016-07" db="EMBL/GenBank/DDBJ databases">
        <title>Pervasive Adenine N6-methylation of Active Genes in Fungi.</title>
        <authorList>
            <consortium name="DOE Joint Genome Institute"/>
            <person name="Mondo S.J."/>
            <person name="Dannebaum R.O."/>
            <person name="Kuo R.C."/>
            <person name="Labutti K."/>
            <person name="Haridas S."/>
            <person name="Kuo A."/>
            <person name="Salamov A."/>
            <person name="Ahrendt S.R."/>
            <person name="Lipzen A."/>
            <person name="Sullivan W."/>
            <person name="Andreopoulos W.B."/>
            <person name="Clum A."/>
            <person name="Lindquist E."/>
            <person name="Daum C."/>
            <person name="Ramamoorthy G.K."/>
            <person name="Gryganskyi A."/>
            <person name="Culley D."/>
            <person name="Magnuson J.K."/>
            <person name="James T.Y."/>
            <person name="O'Malley M.A."/>
            <person name="Stajich J.E."/>
            <person name="Spatafora J.W."/>
            <person name="Visel A."/>
            <person name="Grigoriev I.V."/>
        </authorList>
    </citation>
    <scope>NUCLEOTIDE SEQUENCE [LARGE SCALE GENOMIC DNA]</scope>
    <source>
        <strain evidence="5 6">12-1054</strain>
    </source>
</reference>
<keyword evidence="1" id="KW-0677">Repeat</keyword>
<protein>
    <submittedName>
        <fullName evidence="5">NatA N-acetyltransferase complex subunit</fullName>
    </submittedName>
</protein>
<dbReference type="FunFam" id="1.25.40.1040:FF:000003">
    <property type="entry name" value="N-terminal acetyltransferase A, auxiliary subunit"/>
    <property type="match status" value="1"/>
</dbReference>
<proteinExistence type="predicted"/>
<gene>
    <name evidence="5" type="ORF">BCR37DRAFT_115188</name>
</gene>
<dbReference type="InterPro" id="IPR011990">
    <property type="entry name" value="TPR-like_helical_dom_sf"/>
</dbReference>
<keyword evidence="6" id="KW-1185">Reference proteome</keyword>
<feature type="compositionally biased region" description="Basic residues" evidence="4">
    <location>
        <begin position="607"/>
        <end position="618"/>
    </location>
</feature>
<evidence type="ECO:0000313" key="6">
    <source>
        <dbReference type="Proteomes" id="UP000193685"/>
    </source>
</evidence>
<keyword evidence="2 3" id="KW-0802">TPR repeat</keyword>
<evidence type="ECO:0000313" key="5">
    <source>
        <dbReference type="EMBL" id="ORY78176.1"/>
    </source>
</evidence>
<dbReference type="InterPro" id="IPR019734">
    <property type="entry name" value="TPR_rpt"/>
</dbReference>
<dbReference type="Gene3D" id="1.25.40.1040">
    <property type="match status" value="1"/>
</dbReference>
<dbReference type="Proteomes" id="UP000193685">
    <property type="component" value="Unassembled WGS sequence"/>
</dbReference>
<dbReference type="STRING" id="56484.A0A1Y2F4C9"/>
<dbReference type="GO" id="GO:0031415">
    <property type="term" value="C:NatA complex"/>
    <property type="evidence" value="ECO:0007669"/>
    <property type="project" value="TreeGrafter"/>
</dbReference>
<dbReference type="Pfam" id="PF07719">
    <property type="entry name" value="TPR_2"/>
    <property type="match status" value="1"/>
</dbReference>
<dbReference type="GeneID" id="63782549"/>
<keyword evidence="5" id="KW-0808">Transferase</keyword>
<dbReference type="InterPro" id="IPR013105">
    <property type="entry name" value="TPR_2"/>
</dbReference>
<dbReference type="PANTHER" id="PTHR22767">
    <property type="entry name" value="N-TERMINAL ACETYLTRANSFERASE-RELATED"/>
    <property type="match status" value="1"/>
</dbReference>
<evidence type="ECO:0000256" key="1">
    <source>
        <dbReference type="ARBA" id="ARBA00022737"/>
    </source>
</evidence>
<dbReference type="Pfam" id="PF12569">
    <property type="entry name" value="NatA_aux_su"/>
    <property type="match status" value="1"/>
</dbReference>
<feature type="region of interest" description="Disordered" evidence="4">
    <location>
        <begin position="595"/>
        <end position="649"/>
    </location>
</feature>
<organism evidence="5 6">
    <name type="scientific">Protomyces lactucae-debilis</name>
    <dbReference type="NCBI Taxonomy" id="2754530"/>
    <lineage>
        <taxon>Eukaryota</taxon>
        <taxon>Fungi</taxon>
        <taxon>Dikarya</taxon>
        <taxon>Ascomycota</taxon>
        <taxon>Taphrinomycotina</taxon>
        <taxon>Taphrinomycetes</taxon>
        <taxon>Taphrinales</taxon>
        <taxon>Protomycetaceae</taxon>
        <taxon>Protomyces</taxon>
    </lineage>
</organism>
<dbReference type="SUPFAM" id="SSF48452">
    <property type="entry name" value="TPR-like"/>
    <property type="match status" value="2"/>
</dbReference>
<dbReference type="AlphaFoldDB" id="A0A1Y2F4C9"/>
<feature type="compositionally biased region" description="Basic and acidic residues" evidence="4">
    <location>
        <begin position="619"/>
        <end position="644"/>
    </location>
</feature>
<name>A0A1Y2F4C9_PROLT</name>
<dbReference type="Gene3D" id="1.25.40.1010">
    <property type="match status" value="1"/>
</dbReference>
<accession>A0A1Y2F4C9</accession>
<dbReference type="OrthoDB" id="10263032at2759"/>
<dbReference type="EMBL" id="MCFI01000018">
    <property type="protein sequence ID" value="ORY78176.1"/>
    <property type="molecule type" value="Genomic_DNA"/>
</dbReference>
<evidence type="ECO:0000256" key="4">
    <source>
        <dbReference type="SAM" id="MobiDB-lite"/>
    </source>
</evidence>
<comment type="caution">
    <text evidence="5">The sequence shown here is derived from an EMBL/GenBank/DDBJ whole genome shotgun (WGS) entry which is preliminary data.</text>
</comment>
<dbReference type="RefSeq" id="XP_040723287.1">
    <property type="nucleotide sequence ID" value="XM_040865950.1"/>
</dbReference>
<dbReference type="PROSITE" id="PS50005">
    <property type="entry name" value="TPR"/>
    <property type="match status" value="1"/>
</dbReference>